<dbReference type="SUPFAM" id="SSF56112">
    <property type="entry name" value="Protein kinase-like (PK-like)"/>
    <property type="match status" value="1"/>
</dbReference>
<evidence type="ECO:0000313" key="3">
    <source>
        <dbReference type="EMBL" id="GGF53424.1"/>
    </source>
</evidence>
<reference evidence="3" key="2">
    <citation type="submission" date="2020-09" db="EMBL/GenBank/DDBJ databases">
        <authorList>
            <person name="Sun Q."/>
            <person name="Zhou Y."/>
        </authorList>
    </citation>
    <scope>NUCLEOTIDE SEQUENCE</scope>
    <source>
        <strain evidence="3">CGMCC 1.12160</strain>
    </source>
</reference>
<dbReference type="Pfam" id="PF01636">
    <property type="entry name" value="APH"/>
    <property type="match status" value="1"/>
</dbReference>
<reference evidence="3" key="1">
    <citation type="journal article" date="2014" name="Int. J. Syst. Evol. Microbiol.">
        <title>Complete genome sequence of Corynebacterium casei LMG S-19264T (=DSM 44701T), isolated from a smear-ripened cheese.</title>
        <authorList>
            <consortium name="US DOE Joint Genome Institute (JGI-PGF)"/>
            <person name="Walter F."/>
            <person name="Albersmeier A."/>
            <person name="Kalinowski J."/>
            <person name="Ruckert C."/>
        </authorList>
    </citation>
    <scope>NUCLEOTIDE SEQUENCE</scope>
    <source>
        <strain evidence="3">CGMCC 1.12160</strain>
    </source>
</reference>
<organism evidence="3 4">
    <name type="scientific">Ornithinimicrobium tianjinense</name>
    <dbReference type="NCBI Taxonomy" id="1195761"/>
    <lineage>
        <taxon>Bacteria</taxon>
        <taxon>Bacillati</taxon>
        <taxon>Actinomycetota</taxon>
        <taxon>Actinomycetes</taxon>
        <taxon>Micrococcales</taxon>
        <taxon>Ornithinimicrobiaceae</taxon>
        <taxon>Ornithinimicrobium</taxon>
    </lineage>
</organism>
<evidence type="ECO:0000256" key="1">
    <source>
        <dbReference type="SAM" id="MobiDB-lite"/>
    </source>
</evidence>
<dbReference type="InterPro" id="IPR002575">
    <property type="entry name" value="Aminoglycoside_PTrfase"/>
</dbReference>
<sequence length="312" mass="33123">MAAAFGLGRHPSLADQPEHGRQGRVWRLTTTAGRFAIKLPYAAPDPRSVAADATYQDSLLTRGVRLPPVVRTPDGEVLQEIEGWGVVRVYGWADVCPPDRGLDPGAVGRTVAAVHAVEVPTEGPQHPWHTSPVGADQWRALADRSLAAGAPFGAQLAALVPEFVALEELISPPGPTRRCHCDLWADNVRAPAHDEGGLVVLDWENSGPADPVGELPMVMFEFGAGDPARMSALYAAYLTAGGTERLTGPGDCSMLIATIGHIVELGVLRWLNETDVRARASHAAWVAEGVDDPLTRAVVDEIVEAAVTVGSR</sequence>
<feature type="region of interest" description="Disordered" evidence="1">
    <location>
        <begin position="1"/>
        <end position="22"/>
    </location>
</feature>
<feature type="domain" description="Aminoglycoside phosphotransferase" evidence="2">
    <location>
        <begin position="17"/>
        <end position="243"/>
    </location>
</feature>
<dbReference type="Proteomes" id="UP000605670">
    <property type="component" value="Unassembled WGS sequence"/>
</dbReference>
<dbReference type="Gene3D" id="3.90.1200.10">
    <property type="match status" value="1"/>
</dbReference>
<dbReference type="AlphaFoldDB" id="A0A917BP29"/>
<gene>
    <name evidence="3" type="ORF">GCM10011366_21480</name>
</gene>
<name>A0A917BP29_9MICO</name>
<evidence type="ECO:0000259" key="2">
    <source>
        <dbReference type="Pfam" id="PF01636"/>
    </source>
</evidence>
<evidence type="ECO:0000313" key="4">
    <source>
        <dbReference type="Proteomes" id="UP000605670"/>
    </source>
</evidence>
<protein>
    <recommendedName>
        <fullName evidence="2">Aminoglycoside phosphotransferase domain-containing protein</fullName>
    </recommendedName>
</protein>
<proteinExistence type="predicted"/>
<dbReference type="InterPro" id="IPR011009">
    <property type="entry name" value="Kinase-like_dom_sf"/>
</dbReference>
<comment type="caution">
    <text evidence="3">The sequence shown here is derived from an EMBL/GenBank/DDBJ whole genome shotgun (WGS) entry which is preliminary data.</text>
</comment>
<dbReference type="EMBL" id="BMEM01000003">
    <property type="protein sequence ID" value="GGF53424.1"/>
    <property type="molecule type" value="Genomic_DNA"/>
</dbReference>
<keyword evidence="4" id="KW-1185">Reference proteome</keyword>
<accession>A0A917BP29</accession>